<evidence type="ECO:0000313" key="3">
    <source>
        <dbReference type="EMBL" id="GER02992.1"/>
    </source>
</evidence>
<dbReference type="InterPro" id="IPR000014">
    <property type="entry name" value="PAS"/>
</dbReference>
<keyword evidence="4" id="KW-1185">Reference proteome</keyword>
<dbReference type="SMART" id="SM00086">
    <property type="entry name" value="PAC"/>
    <property type="match status" value="1"/>
</dbReference>
<dbReference type="InterPro" id="IPR052155">
    <property type="entry name" value="Biofilm_reg_signaling"/>
</dbReference>
<feature type="domain" description="PAC" evidence="2">
    <location>
        <begin position="210"/>
        <end position="262"/>
    </location>
</feature>
<dbReference type="SMART" id="SM00091">
    <property type="entry name" value="PAS"/>
    <property type="match status" value="3"/>
</dbReference>
<dbReference type="SUPFAM" id="SSF55785">
    <property type="entry name" value="PYP-like sensor domain (PAS domain)"/>
    <property type="match status" value="3"/>
</dbReference>
<reference evidence="3 4" key="1">
    <citation type="submission" date="2019-09" db="EMBL/GenBank/DDBJ databases">
        <title>NBRP : Genome information of microbial organism related human and environment.</title>
        <authorList>
            <person name="Hattori M."/>
            <person name="Oshima K."/>
            <person name="Inaba H."/>
            <person name="Suda W."/>
            <person name="Sakamoto M."/>
            <person name="Iino T."/>
            <person name="Kitahara M."/>
            <person name="Oshida Y."/>
            <person name="Iida T."/>
            <person name="Kudo T."/>
            <person name="Itoh T."/>
            <person name="Ohkuma M."/>
        </authorList>
    </citation>
    <scope>NUCLEOTIDE SEQUENCE [LARGE SCALE GENOMIC DNA]</scope>
    <source>
        <strain evidence="3 4">Q-1</strain>
    </source>
</reference>
<dbReference type="CDD" id="cd00130">
    <property type="entry name" value="PAS"/>
    <property type="match status" value="2"/>
</dbReference>
<dbReference type="PROSITE" id="PS50112">
    <property type="entry name" value="PAS"/>
    <property type="match status" value="1"/>
</dbReference>
<evidence type="ECO:0000313" key="4">
    <source>
        <dbReference type="Proteomes" id="UP000324996"/>
    </source>
</evidence>
<dbReference type="Pfam" id="PF08448">
    <property type="entry name" value="PAS_4"/>
    <property type="match status" value="1"/>
</dbReference>
<dbReference type="Gene3D" id="3.30.450.20">
    <property type="entry name" value="PAS domain"/>
    <property type="match status" value="3"/>
</dbReference>
<protein>
    <recommendedName>
        <fullName evidence="5">PAS domain-containing protein</fullName>
    </recommendedName>
</protein>
<dbReference type="InterPro" id="IPR013767">
    <property type="entry name" value="PAS_fold"/>
</dbReference>
<evidence type="ECO:0000259" key="2">
    <source>
        <dbReference type="PROSITE" id="PS50113"/>
    </source>
</evidence>
<dbReference type="InterPro" id="IPR035965">
    <property type="entry name" value="PAS-like_dom_sf"/>
</dbReference>
<dbReference type="PANTHER" id="PTHR44757:SF2">
    <property type="entry name" value="BIOFILM ARCHITECTURE MAINTENANCE PROTEIN MBAA"/>
    <property type="match status" value="1"/>
</dbReference>
<comment type="caution">
    <text evidence="3">The sequence shown here is derived from an EMBL/GenBank/DDBJ whole genome shotgun (WGS) entry which is preliminary data.</text>
</comment>
<dbReference type="PROSITE" id="PS50113">
    <property type="entry name" value="PAC"/>
    <property type="match status" value="1"/>
</dbReference>
<dbReference type="GO" id="GO:0006355">
    <property type="term" value="P:regulation of DNA-templated transcription"/>
    <property type="evidence" value="ECO:0007669"/>
    <property type="project" value="InterPro"/>
</dbReference>
<dbReference type="InterPro" id="IPR001610">
    <property type="entry name" value="PAC"/>
</dbReference>
<dbReference type="RefSeq" id="WP_150006785.1">
    <property type="nucleotide sequence ID" value="NZ_BKCN01000002.1"/>
</dbReference>
<dbReference type="InterPro" id="IPR013656">
    <property type="entry name" value="PAS_4"/>
</dbReference>
<proteinExistence type="predicted"/>
<dbReference type="InterPro" id="IPR000700">
    <property type="entry name" value="PAS-assoc_C"/>
</dbReference>
<evidence type="ECO:0008006" key="5">
    <source>
        <dbReference type="Google" id="ProtNLM"/>
    </source>
</evidence>
<sequence length="365" mass="41582">MLNNPHVLSRLSESRFLDYFEHIGRGIIIFDKHFKYIWSNRNFREMMGYPEHYYQDDMLIDQFVAYDCKRGLYGTARPEIVAAELKAELGASDTSSIEIEIPNGPIVQLDRRMAADGSYVYECTNVTHLRSETERSAQDTAIIQQLSDGVVVANLDYRLIYFNSAYLKLFSFALKDPNAMFLPPHGMAATMEFQAFTKAMDSAIADHGRYECELRIKGQDDEEKIIHSTCLPRRDIAGHHIGYIGIFRDITKSAHDRARLERQNRVISQLNDSVVIADHNGKITDCNPATIDIFGYELDELKGKRLLETVQMYKNTGSMKLFVMNALKTGGSWNGELNLRHKDGHLVVMDCNVQPFSMSMAIVSE</sequence>
<name>A0A5A7N3Z4_9PROT</name>
<gene>
    <name evidence="3" type="ORF">JCM17846_06740</name>
</gene>
<dbReference type="AlphaFoldDB" id="A0A5A7N3Z4"/>
<feature type="domain" description="PAS" evidence="1">
    <location>
        <begin position="259"/>
        <end position="330"/>
    </location>
</feature>
<dbReference type="Pfam" id="PF00989">
    <property type="entry name" value="PAS"/>
    <property type="match status" value="1"/>
</dbReference>
<dbReference type="Proteomes" id="UP000324996">
    <property type="component" value="Unassembled WGS sequence"/>
</dbReference>
<dbReference type="NCBIfam" id="TIGR00229">
    <property type="entry name" value="sensory_box"/>
    <property type="match status" value="1"/>
</dbReference>
<accession>A0A5A7N3Z4</accession>
<dbReference type="Pfam" id="PF12860">
    <property type="entry name" value="PAS_7"/>
    <property type="match status" value="1"/>
</dbReference>
<dbReference type="PANTHER" id="PTHR44757">
    <property type="entry name" value="DIGUANYLATE CYCLASE DGCP"/>
    <property type="match status" value="1"/>
</dbReference>
<dbReference type="EMBL" id="BKCN01000002">
    <property type="protein sequence ID" value="GER02992.1"/>
    <property type="molecule type" value="Genomic_DNA"/>
</dbReference>
<organism evidence="3 4">
    <name type="scientific">Iodidimonas nitroreducens</name>
    <dbReference type="NCBI Taxonomy" id="1236968"/>
    <lineage>
        <taxon>Bacteria</taxon>
        <taxon>Pseudomonadati</taxon>
        <taxon>Pseudomonadota</taxon>
        <taxon>Alphaproteobacteria</taxon>
        <taxon>Iodidimonadales</taxon>
        <taxon>Iodidimonadaceae</taxon>
        <taxon>Iodidimonas</taxon>
    </lineage>
</organism>
<evidence type="ECO:0000259" key="1">
    <source>
        <dbReference type="PROSITE" id="PS50112"/>
    </source>
</evidence>